<dbReference type="RefSeq" id="WP_369863240.1">
    <property type="nucleotide sequence ID" value="NZ_JBCLPP010000008.1"/>
</dbReference>
<organism evidence="2 3">
    <name type="scientific">Heminiphilus faecis</name>
    <dbReference type="NCBI Taxonomy" id="2601703"/>
    <lineage>
        <taxon>Bacteria</taxon>
        <taxon>Pseudomonadati</taxon>
        <taxon>Bacteroidota</taxon>
        <taxon>Bacteroidia</taxon>
        <taxon>Bacteroidales</taxon>
        <taxon>Muribaculaceae</taxon>
        <taxon>Heminiphilus</taxon>
    </lineage>
</organism>
<dbReference type="Proteomes" id="UP001565200">
    <property type="component" value="Unassembled WGS sequence"/>
</dbReference>
<keyword evidence="1" id="KW-0732">Signal</keyword>
<protein>
    <recommendedName>
        <fullName evidence="4">DUF4493 domain-containing protein</fullName>
    </recommendedName>
</protein>
<accession>A0ABV4CVR8</accession>
<feature type="signal peptide" evidence="1">
    <location>
        <begin position="1"/>
        <end position="21"/>
    </location>
</feature>
<evidence type="ECO:0000313" key="2">
    <source>
        <dbReference type="EMBL" id="MEY8244776.1"/>
    </source>
</evidence>
<dbReference type="PROSITE" id="PS51257">
    <property type="entry name" value="PROKAR_LIPOPROTEIN"/>
    <property type="match status" value="1"/>
</dbReference>
<name>A0ABV4CVR8_9BACT</name>
<evidence type="ECO:0000256" key="1">
    <source>
        <dbReference type="SAM" id="SignalP"/>
    </source>
</evidence>
<sequence>MKFFGTILAGAALAMSVTSCNTDGDSTQTQNVEVLNITTTGNTQELEVGIAQFVVSTATDADQFALGMGDETWRFSNLKRTMGQDGYTWKETATTQLTGCPTMPSPFTVRMTGIAGNTYYKLGFTDKSITGIALATGYVSQTTVINVETGEQVLYTSEIKKNQFIVEIIGEDIKKDKKCNLNLLIGGASFIDGMPAMNMRFKSIPFKIEGDMLSFETASLIPELVQGGNSFAPQERFPISDLHASGTLGGPITLEFDCTYKDKNDVETKYRVRSQLLGVLPSSSSN</sequence>
<gene>
    <name evidence="2" type="ORF">AAK873_03965</name>
</gene>
<proteinExistence type="predicted"/>
<dbReference type="EMBL" id="JBCLPP010000008">
    <property type="protein sequence ID" value="MEY8244776.1"/>
    <property type="molecule type" value="Genomic_DNA"/>
</dbReference>
<reference evidence="2 3" key="1">
    <citation type="submission" date="2024-03" db="EMBL/GenBank/DDBJ databases">
        <title>Mouse gut bacterial collection (mGBC) of GemPharmatech.</title>
        <authorList>
            <person name="He Y."/>
            <person name="Dong L."/>
            <person name="Wu D."/>
            <person name="Gao X."/>
            <person name="Lin Z."/>
        </authorList>
    </citation>
    <scope>NUCLEOTIDE SEQUENCE [LARGE SCALE GENOMIC DNA]</scope>
    <source>
        <strain evidence="2 3">54-13</strain>
    </source>
</reference>
<feature type="chain" id="PRO_5046239928" description="DUF4493 domain-containing protein" evidence="1">
    <location>
        <begin position="22"/>
        <end position="286"/>
    </location>
</feature>
<comment type="caution">
    <text evidence="2">The sequence shown here is derived from an EMBL/GenBank/DDBJ whole genome shotgun (WGS) entry which is preliminary data.</text>
</comment>
<evidence type="ECO:0000313" key="3">
    <source>
        <dbReference type="Proteomes" id="UP001565200"/>
    </source>
</evidence>
<keyword evidence="3" id="KW-1185">Reference proteome</keyword>
<evidence type="ECO:0008006" key="4">
    <source>
        <dbReference type="Google" id="ProtNLM"/>
    </source>
</evidence>